<reference evidence="2" key="1">
    <citation type="submission" date="2016-01" db="EMBL/GenBank/DDBJ databases">
        <authorList>
            <person name="Mitreva M."/>
            <person name="Pepin K.H."/>
            <person name="Mihindukulasuriya K.A."/>
            <person name="Fulton R."/>
            <person name="Fronick C."/>
            <person name="O'Laughlin M."/>
            <person name="Miner T."/>
            <person name="Herter B."/>
            <person name="Rosa B.A."/>
            <person name="Cordes M."/>
            <person name="Tomlinson C."/>
            <person name="Wollam A."/>
            <person name="Palsikar V.B."/>
            <person name="Mardis E.R."/>
            <person name="Wilson R.K."/>
        </authorList>
    </citation>
    <scope>NUCLEOTIDE SEQUENCE [LARGE SCALE GENOMIC DNA]</scope>
    <source>
        <strain evidence="2">KA00683</strain>
    </source>
</reference>
<dbReference type="PATRIC" id="fig|322095.3.peg.1694"/>
<name>A0A134B3B6_9PORP</name>
<accession>A0A134B3B6</accession>
<protein>
    <submittedName>
        <fullName evidence="1">Uncharacterized protein</fullName>
    </submittedName>
</protein>
<proteinExistence type="predicted"/>
<gene>
    <name evidence="1" type="ORF">HMPREF3185_01717</name>
</gene>
<evidence type="ECO:0000313" key="2">
    <source>
        <dbReference type="Proteomes" id="UP000070224"/>
    </source>
</evidence>
<comment type="caution">
    <text evidence="1">The sequence shown here is derived from an EMBL/GenBank/DDBJ whole genome shotgun (WGS) entry which is preliminary data.</text>
</comment>
<evidence type="ECO:0000313" key="1">
    <source>
        <dbReference type="EMBL" id="KXB74409.1"/>
    </source>
</evidence>
<dbReference type="AlphaFoldDB" id="A0A134B3B6"/>
<keyword evidence="2" id="KW-1185">Reference proteome</keyword>
<sequence>MRPVLVAEVSSTGWVYRPVLLSEWSSTGHLSDQYWLLSRLHSSAFY</sequence>
<dbReference type="EMBL" id="LSDK01000123">
    <property type="protein sequence ID" value="KXB74409.1"/>
    <property type="molecule type" value="Genomic_DNA"/>
</dbReference>
<dbReference type="Proteomes" id="UP000070224">
    <property type="component" value="Unassembled WGS sequence"/>
</dbReference>
<organism evidence="1 2">
    <name type="scientific">Porphyromonas somerae</name>
    <dbReference type="NCBI Taxonomy" id="322095"/>
    <lineage>
        <taxon>Bacteria</taxon>
        <taxon>Pseudomonadati</taxon>
        <taxon>Bacteroidota</taxon>
        <taxon>Bacteroidia</taxon>
        <taxon>Bacteroidales</taxon>
        <taxon>Porphyromonadaceae</taxon>
        <taxon>Porphyromonas</taxon>
    </lineage>
</organism>